<dbReference type="EMBL" id="CALYLK010000125">
    <property type="protein sequence ID" value="CAH8208872.1"/>
    <property type="molecule type" value="Genomic_DNA"/>
</dbReference>
<comment type="caution">
    <text evidence="1">The sequence shown here is derived from an EMBL/GenBank/DDBJ whole genome shotgun (WGS) entry which is preliminary data.</text>
</comment>
<accession>A0ABM9FLD5</accession>
<proteinExistence type="predicted"/>
<gene>
    <name evidence="1" type="ORF">VAE063_850002</name>
</gene>
<keyword evidence="2" id="KW-1185">Reference proteome</keyword>
<name>A0ABM9FLD5_9VIBR</name>
<protein>
    <submittedName>
        <fullName evidence="1">Uncharacterized protein</fullName>
    </submittedName>
</protein>
<evidence type="ECO:0000313" key="2">
    <source>
        <dbReference type="Proteomes" id="UP001152658"/>
    </source>
</evidence>
<sequence>MYPCGEFVGGTMNKTNTKRLSAQDMRKLLLKNAKTLMSNKYRTSAPELSGEKKKQVVCS</sequence>
<dbReference type="Proteomes" id="UP001152658">
    <property type="component" value="Unassembled WGS sequence"/>
</dbReference>
<evidence type="ECO:0000313" key="1">
    <source>
        <dbReference type="EMBL" id="CAH8208872.1"/>
    </source>
</evidence>
<organism evidence="1 2">
    <name type="scientific">Vibrio aestuarianus</name>
    <dbReference type="NCBI Taxonomy" id="28171"/>
    <lineage>
        <taxon>Bacteria</taxon>
        <taxon>Pseudomonadati</taxon>
        <taxon>Pseudomonadota</taxon>
        <taxon>Gammaproteobacteria</taxon>
        <taxon>Vibrionales</taxon>
        <taxon>Vibrionaceae</taxon>
        <taxon>Vibrio</taxon>
    </lineage>
</organism>
<reference evidence="1" key="1">
    <citation type="submission" date="2022-06" db="EMBL/GenBank/DDBJ databases">
        <authorList>
            <person name="Goudenege D."/>
            <person name="Le Roux F."/>
        </authorList>
    </citation>
    <scope>NUCLEOTIDE SEQUENCE</scope>
    <source>
        <strain evidence="1">12-063</strain>
    </source>
</reference>